<sequence length="127" mass="14251">MSSIAFKTVSSIPSFLSLLALHELLPSRASGNPTASIDMEIQEQLGAFAIGLIILGSVTIMFGVRSEADQTTRGQLIRLLKQTAARRAAQPAEEEDARKRARVREVQRHIWRLLHEVAVRREEEEEF</sequence>
<feature type="transmembrane region" description="Helical" evidence="1">
    <location>
        <begin position="45"/>
        <end position="64"/>
    </location>
</feature>
<dbReference type="Proteomes" id="UP001221757">
    <property type="component" value="Unassembled WGS sequence"/>
</dbReference>
<keyword evidence="1" id="KW-0812">Transmembrane</keyword>
<protein>
    <recommendedName>
        <fullName evidence="4">Transmembrane protein</fullName>
    </recommendedName>
</protein>
<name>A0AAD7H0E9_MYCRO</name>
<evidence type="ECO:0008006" key="4">
    <source>
        <dbReference type="Google" id="ProtNLM"/>
    </source>
</evidence>
<gene>
    <name evidence="2" type="ORF">B0H17DRAFT_1190670</name>
</gene>
<dbReference type="AlphaFoldDB" id="A0AAD7H0E9"/>
<evidence type="ECO:0000313" key="3">
    <source>
        <dbReference type="Proteomes" id="UP001221757"/>
    </source>
</evidence>
<proteinExistence type="predicted"/>
<keyword evidence="1" id="KW-1133">Transmembrane helix</keyword>
<accession>A0AAD7H0E9</accession>
<keyword evidence="1" id="KW-0472">Membrane</keyword>
<comment type="caution">
    <text evidence="2">The sequence shown here is derived from an EMBL/GenBank/DDBJ whole genome shotgun (WGS) entry which is preliminary data.</text>
</comment>
<keyword evidence="3" id="KW-1185">Reference proteome</keyword>
<evidence type="ECO:0000256" key="1">
    <source>
        <dbReference type="SAM" id="Phobius"/>
    </source>
</evidence>
<dbReference type="EMBL" id="JARKIE010000002">
    <property type="protein sequence ID" value="KAJ7709463.1"/>
    <property type="molecule type" value="Genomic_DNA"/>
</dbReference>
<organism evidence="2 3">
    <name type="scientific">Mycena rosella</name>
    <name type="common">Pink bonnet</name>
    <name type="synonym">Agaricus rosellus</name>
    <dbReference type="NCBI Taxonomy" id="1033263"/>
    <lineage>
        <taxon>Eukaryota</taxon>
        <taxon>Fungi</taxon>
        <taxon>Dikarya</taxon>
        <taxon>Basidiomycota</taxon>
        <taxon>Agaricomycotina</taxon>
        <taxon>Agaricomycetes</taxon>
        <taxon>Agaricomycetidae</taxon>
        <taxon>Agaricales</taxon>
        <taxon>Marasmiineae</taxon>
        <taxon>Mycenaceae</taxon>
        <taxon>Mycena</taxon>
    </lineage>
</organism>
<reference evidence="2" key="1">
    <citation type="submission" date="2023-03" db="EMBL/GenBank/DDBJ databases">
        <title>Massive genome expansion in bonnet fungi (Mycena s.s.) driven by repeated elements and novel gene families across ecological guilds.</title>
        <authorList>
            <consortium name="Lawrence Berkeley National Laboratory"/>
            <person name="Harder C.B."/>
            <person name="Miyauchi S."/>
            <person name="Viragh M."/>
            <person name="Kuo A."/>
            <person name="Thoen E."/>
            <person name="Andreopoulos B."/>
            <person name="Lu D."/>
            <person name="Skrede I."/>
            <person name="Drula E."/>
            <person name="Henrissat B."/>
            <person name="Morin E."/>
            <person name="Kohler A."/>
            <person name="Barry K."/>
            <person name="LaButti K."/>
            <person name="Morin E."/>
            <person name="Salamov A."/>
            <person name="Lipzen A."/>
            <person name="Mereny Z."/>
            <person name="Hegedus B."/>
            <person name="Baldrian P."/>
            <person name="Stursova M."/>
            <person name="Weitz H."/>
            <person name="Taylor A."/>
            <person name="Grigoriev I.V."/>
            <person name="Nagy L.G."/>
            <person name="Martin F."/>
            <person name="Kauserud H."/>
        </authorList>
    </citation>
    <scope>NUCLEOTIDE SEQUENCE</scope>
    <source>
        <strain evidence="2">CBHHK067</strain>
    </source>
</reference>
<evidence type="ECO:0000313" key="2">
    <source>
        <dbReference type="EMBL" id="KAJ7709463.1"/>
    </source>
</evidence>